<reference evidence="1 2" key="1">
    <citation type="submission" date="2024-01" db="EMBL/GenBank/DDBJ databases">
        <title>Hyphobacterium bacterium isolated from marine sediment.</title>
        <authorList>
            <person name="Zhao S."/>
        </authorList>
    </citation>
    <scope>NUCLEOTIDE SEQUENCE [LARGE SCALE GENOMIC DNA]</scope>
    <source>
        <strain evidence="1 2">Y60-23</strain>
    </source>
</reference>
<sequence>MIASLLALAALQTSALPTDTDTLRGFMAHSCRIQQAANQGGNSVEYSEFCACLAGEIEENTGDDLFRAMALGSQGALQDNALIEDWNAAREESEAIFGTLEPEEQVSAGVVIQAGLGVCLPLMPAHVQ</sequence>
<dbReference type="RefSeq" id="WP_330195509.1">
    <property type="nucleotide sequence ID" value="NZ_JAZDRO010000001.1"/>
</dbReference>
<name>A0ABU7LY93_9PROT</name>
<dbReference type="Proteomes" id="UP001310692">
    <property type="component" value="Unassembled WGS sequence"/>
</dbReference>
<gene>
    <name evidence="1" type="ORF">V0U35_04745</name>
</gene>
<accession>A0ABU7LY93</accession>
<comment type="caution">
    <text evidence="1">The sequence shown here is derived from an EMBL/GenBank/DDBJ whole genome shotgun (WGS) entry which is preliminary data.</text>
</comment>
<evidence type="ECO:0000313" key="2">
    <source>
        <dbReference type="Proteomes" id="UP001310692"/>
    </source>
</evidence>
<dbReference type="EMBL" id="JAZDRO010000001">
    <property type="protein sequence ID" value="MEE2565980.1"/>
    <property type="molecule type" value="Genomic_DNA"/>
</dbReference>
<proteinExistence type="predicted"/>
<organism evidence="1 2">
    <name type="scientific">Hyphobacterium marinum</name>
    <dbReference type="NCBI Taxonomy" id="3116574"/>
    <lineage>
        <taxon>Bacteria</taxon>
        <taxon>Pseudomonadati</taxon>
        <taxon>Pseudomonadota</taxon>
        <taxon>Alphaproteobacteria</taxon>
        <taxon>Maricaulales</taxon>
        <taxon>Maricaulaceae</taxon>
        <taxon>Hyphobacterium</taxon>
    </lineage>
</organism>
<keyword evidence="2" id="KW-1185">Reference proteome</keyword>
<evidence type="ECO:0000313" key="1">
    <source>
        <dbReference type="EMBL" id="MEE2565980.1"/>
    </source>
</evidence>
<protein>
    <submittedName>
        <fullName evidence="1">Uncharacterized protein</fullName>
    </submittedName>
</protein>